<gene>
    <name evidence="1" type="ORF">V5799_012164</name>
</gene>
<dbReference type="SUPFAM" id="SSF55486">
    <property type="entry name" value="Metalloproteases ('zincins'), catalytic domain"/>
    <property type="match status" value="1"/>
</dbReference>
<dbReference type="InterPro" id="IPR042089">
    <property type="entry name" value="Peptidase_M13_dom_2"/>
</dbReference>
<dbReference type="AlphaFoldDB" id="A0AAQ4EFJ7"/>
<dbReference type="Gene3D" id="1.10.1380.10">
    <property type="entry name" value="Neutral endopeptidase , domain2"/>
    <property type="match status" value="1"/>
</dbReference>
<dbReference type="GO" id="GO:0008237">
    <property type="term" value="F:metallopeptidase activity"/>
    <property type="evidence" value="ECO:0007669"/>
    <property type="project" value="InterPro"/>
</dbReference>
<dbReference type="Gene3D" id="3.40.390.10">
    <property type="entry name" value="Collagenase (Catalytic Domain)"/>
    <property type="match status" value="1"/>
</dbReference>
<sequence>MSPAAAYLTSRLNLSVGQCDDFYRFVCSDRWFAHETQELPFRFSSMQYVYDTLQRYTKDALLNLLNNENLNATSALAKTLVFVENCTSSGAIEHIVSGLQAGCLVVNVLSLESYSSSPYCAATRLQSEPEHFEAVMRRFGLGLFPFTSRPLWPSSLHFVLATMARELGLFPMFAVTVLPSKKKKKHHTILINLTSFLATLFEQSHVYTKESSIAVNSKVYFHRLFTFVDTGVDESTVLNFLGVYLWVHLSPLFPDNHSSAPHLPGAPYGRPGGSKRFPLCLRYAETLCPQGMYALLTVALGQTNSSVEFVRPVRGHAARNLCEPLPTLNVTHRFLTHGVSPRDK</sequence>
<reference evidence="1 2" key="1">
    <citation type="journal article" date="2023" name="Arcadia Sci">
        <title>De novo assembly of a long-read Amblyomma americanum tick genome.</title>
        <authorList>
            <person name="Chou S."/>
            <person name="Poskanzer K.E."/>
            <person name="Rollins M."/>
            <person name="Thuy-Boun P.S."/>
        </authorList>
    </citation>
    <scope>NUCLEOTIDE SEQUENCE [LARGE SCALE GENOMIC DNA]</scope>
    <source>
        <strain evidence="1">F_SG_1</strain>
        <tissue evidence="1">Salivary glands</tissue>
    </source>
</reference>
<proteinExistence type="predicted"/>
<accession>A0AAQ4EFJ7</accession>
<name>A0AAQ4EFJ7_AMBAM</name>
<evidence type="ECO:0008006" key="3">
    <source>
        <dbReference type="Google" id="ProtNLM"/>
    </source>
</evidence>
<dbReference type="InterPro" id="IPR024079">
    <property type="entry name" value="MetalloPept_cat_dom_sf"/>
</dbReference>
<dbReference type="EMBL" id="JARKHS020017102">
    <property type="protein sequence ID" value="KAK8773303.1"/>
    <property type="molecule type" value="Genomic_DNA"/>
</dbReference>
<comment type="caution">
    <text evidence="1">The sequence shown here is derived from an EMBL/GenBank/DDBJ whole genome shotgun (WGS) entry which is preliminary data.</text>
</comment>
<evidence type="ECO:0000313" key="2">
    <source>
        <dbReference type="Proteomes" id="UP001321473"/>
    </source>
</evidence>
<dbReference type="Proteomes" id="UP001321473">
    <property type="component" value="Unassembled WGS sequence"/>
</dbReference>
<organism evidence="1 2">
    <name type="scientific">Amblyomma americanum</name>
    <name type="common">Lone star tick</name>
    <dbReference type="NCBI Taxonomy" id="6943"/>
    <lineage>
        <taxon>Eukaryota</taxon>
        <taxon>Metazoa</taxon>
        <taxon>Ecdysozoa</taxon>
        <taxon>Arthropoda</taxon>
        <taxon>Chelicerata</taxon>
        <taxon>Arachnida</taxon>
        <taxon>Acari</taxon>
        <taxon>Parasitiformes</taxon>
        <taxon>Ixodida</taxon>
        <taxon>Ixodoidea</taxon>
        <taxon>Ixodidae</taxon>
        <taxon>Amblyomminae</taxon>
        <taxon>Amblyomma</taxon>
    </lineage>
</organism>
<protein>
    <recommendedName>
        <fullName evidence="3">Peptidase M13 N-terminal domain-containing protein</fullName>
    </recommendedName>
</protein>
<evidence type="ECO:0000313" key="1">
    <source>
        <dbReference type="EMBL" id="KAK8773303.1"/>
    </source>
</evidence>
<keyword evidence="2" id="KW-1185">Reference proteome</keyword>